<keyword evidence="11" id="KW-0966">Cell projection</keyword>
<dbReference type="GO" id="GO:0009425">
    <property type="term" value="C:bacterial-type flagellum basal body"/>
    <property type="evidence" value="ECO:0007669"/>
    <property type="project" value="UniProtKB-SubCell"/>
</dbReference>
<feature type="transmembrane region" description="Helical" evidence="10">
    <location>
        <begin position="117"/>
        <end position="136"/>
    </location>
</feature>
<evidence type="ECO:0000256" key="4">
    <source>
        <dbReference type="ARBA" id="ARBA00022475"/>
    </source>
</evidence>
<dbReference type="AlphaFoldDB" id="A0A1W1UMM3"/>
<evidence type="ECO:0000313" key="11">
    <source>
        <dbReference type="EMBL" id="SMB82346.1"/>
    </source>
</evidence>
<proteinExistence type="inferred from homology"/>
<evidence type="ECO:0000256" key="1">
    <source>
        <dbReference type="ARBA" id="ARBA00002578"/>
    </source>
</evidence>
<keyword evidence="6 10" id="KW-1133">Transmembrane helix</keyword>
<dbReference type="PANTHER" id="PTHR30065">
    <property type="entry name" value="FLAGELLAR BIOSYNTHETIC PROTEIN FLIR"/>
    <property type="match status" value="1"/>
</dbReference>
<sequence>MPDAQSFQLGFLILARITAFMVVAPFFSIRYASNVVKVGLAGLITILLLPLVQNMQTTVSYELVLYLFYIIKEVVIGLILGYVSSLTFTAIRVAGQIIDIQMGFAMASVLDPQSQSQITLVGQFLYTLAIMIFLSLDGHHSLLMAIFHSYEIIPIGEIILSKNVPAAILSIFVGMFAISFKIAAPIMTVLLIADIALALLARTVPQLNVFILGFPIKAGLGVISLMLMLPITVVIIGNILSQMEKDLILVMEQLMR</sequence>
<keyword evidence="7 10" id="KW-0472">Membrane</keyword>
<dbReference type="RefSeq" id="WP_159446242.1">
    <property type="nucleotide sequence ID" value="NZ_FWWT01000008.1"/>
</dbReference>
<dbReference type="PANTHER" id="PTHR30065:SF1">
    <property type="entry name" value="SURFACE PRESENTATION OF ANTIGENS PROTEIN SPAR"/>
    <property type="match status" value="1"/>
</dbReference>
<dbReference type="NCBIfam" id="TIGR01400">
    <property type="entry name" value="fliR"/>
    <property type="match status" value="1"/>
</dbReference>
<keyword evidence="5 10" id="KW-0812">Transmembrane</keyword>
<accession>A0A1W1UMM3</accession>
<name>A0A1W1UMM3_DESTI</name>
<evidence type="ECO:0000256" key="5">
    <source>
        <dbReference type="ARBA" id="ARBA00022692"/>
    </source>
</evidence>
<evidence type="ECO:0000256" key="10">
    <source>
        <dbReference type="RuleBase" id="RU362071"/>
    </source>
</evidence>
<reference evidence="11 12" key="1">
    <citation type="submission" date="2017-04" db="EMBL/GenBank/DDBJ databases">
        <authorList>
            <person name="Afonso C.L."/>
            <person name="Miller P.J."/>
            <person name="Scott M.A."/>
            <person name="Spackman E."/>
            <person name="Goraichik I."/>
            <person name="Dimitrov K.M."/>
            <person name="Suarez D.L."/>
            <person name="Swayne D.E."/>
        </authorList>
    </citation>
    <scope>NUCLEOTIDE SEQUENCE [LARGE SCALE GENOMIC DNA]</scope>
    <source>
        <strain evidence="11 12">DSM 11270</strain>
    </source>
</reference>
<organism evidence="11 12">
    <name type="scientific">Desulfonispora thiosulfatigenes DSM 11270</name>
    <dbReference type="NCBI Taxonomy" id="656914"/>
    <lineage>
        <taxon>Bacteria</taxon>
        <taxon>Bacillati</taxon>
        <taxon>Bacillota</taxon>
        <taxon>Clostridia</taxon>
        <taxon>Eubacteriales</taxon>
        <taxon>Peptococcaceae</taxon>
        <taxon>Desulfonispora</taxon>
    </lineage>
</organism>
<dbReference type="PRINTS" id="PR00953">
    <property type="entry name" value="TYPE3IMRPROT"/>
</dbReference>
<feature type="transmembrane region" description="Helical" evidence="10">
    <location>
        <begin position="167"/>
        <end position="200"/>
    </location>
</feature>
<evidence type="ECO:0000256" key="7">
    <source>
        <dbReference type="ARBA" id="ARBA00023136"/>
    </source>
</evidence>
<evidence type="ECO:0000256" key="3">
    <source>
        <dbReference type="ARBA" id="ARBA00021717"/>
    </source>
</evidence>
<dbReference type="Pfam" id="PF01311">
    <property type="entry name" value="Bac_export_1"/>
    <property type="match status" value="1"/>
</dbReference>
<keyword evidence="8 10" id="KW-0975">Bacterial flagellum</keyword>
<evidence type="ECO:0000256" key="9">
    <source>
        <dbReference type="NCBIfam" id="TIGR01400"/>
    </source>
</evidence>
<protein>
    <recommendedName>
        <fullName evidence="3 9">Flagellar biosynthetic protein FliR</fullName>
    </recommendedName>
</protein>
<evidence type="ECO:0000313" key="12">
    <source>
        <dbReference type="Proteomes" id="UP000192731"/>
    </source>
</evidence>
<dbReference type="InterPro" id="IPR006303">
    <property type="entry name" value="FliR"/>
</dbReference>
<dbReference type="InterPro" id="IPR002010">
    <property type="entry name" value="T3SS_IM_R"/>
</dbReference>
<evidence type="ECO:0000256" key="2">
    <source>
        <dbReference type="ARBA" id="ARBA00009772"/>
    </source>
</evidence>
<keyword evidence="4 10" id="KW-1003">Cell membrane</keyword>
<dbReference type="GO" id="GO:0006605">
    <property type="term" value="P:protein targeting"/>
    <property type="evidence" value="ECO:0007669"/>
    <property type="project" value="UniProtKB-UniRule"/>
</dbReference>
<keyword evidence="11" id="KW-0969">Cilium</keyword>
<evidence type="ECO:0000256" key="6">
    <source>
        <dbReference type="ARBA" id="ARBA00022989"/>
    </source>
</evidence>
<feature type="transmembrane region" description="Helical" evidence="10">
    <location>
        <begin position="220"/>
        <end position="241"/>
    </location>
</feature>
<dbReference type="Proteomes" id="UP000192731">
    <property type="component" value="Unassembled WGS sequence"/>
</dbReference>
<feature type="transmembrane region" description="Helical" evidence="10">
    <location>
        <begin position="7"/>
        <end position="29"/>
    </location>
</feature>
<dbReference type="OrthoDB" id="9807748at2"/>
<comment type="subcellular location">
    <subcellularLocation>
        <location evidence="10">Cell membrane</location>
        <topology evidence="10">Multi-pass membrane protein</topology>
    </subcellularLocation>
    <subcellularLocation>
        <location evidence="10">Bacterial flagellum basal body</location>
    </subcellularLocation>
</comment>
<keyword evidence="12" id="KW-1185">Reference proteome</keyword>
<dbReference type="STRING" id="656914.SAMN00017405_0916"/>
<keyword evidence="11" id="KW-0282">Flagellum</keyword>
<comment type="similarity">
    <text evidence="2 10">Belongs to the FliR/MopE/SpaR family.</text>
</comment>
<dbReference type="EMBL" id="FWWT01000008">
    <property type="protein sequence ID" value="SMB82346.1"/>
    <property type="molecule type" value="Genomic_DNA"/>
</dbReference>
<dbReference type="GO" id="GO:0044780">
    <property type="term" value="P:bacterial-type flagellum assembly"/>
    <property type="evidence" value="ECO:0007669"/>
    <property type="project" value="UniProtKB-UniRule"/>
</dbReference>
<evidence type="ECO:0000256" key="8">
    <source>
        <dbReference type="ARBA" id="ARBA00023143"/>
    </source>
</evidence>
<gene>
    <name evidence="11" type="ORF">SAMN00017405_0916</name>
</gene>
<dbReference type="GO" id="GO:0005886">
    <property type="term" value="C:plasma membrane"/>
    <property type="evidence" value="ECO:0007669"/>
    <property type="project" value="UniProtKB-SubCell"/>
</dbReference>
<comment type="function">
    <text evidence="1 10">Role in flagellar biosynthesis.</text>
</comment>
<feature type="transmembrane region" description="Helical" evidence="10">
    <location>
        <begin position="35"/>
        <end position="52"/>
    </location>
</feature>